<dbReference type="PANTHER" id="PTHR35807:SF1">
    <property type="entry name" value="TRANSCRIPTIONAL REGULATOR REDD"/>
    <property type="match status" value="1"/>
</dbReference>
<evidence type="ECO:0000256" key="1">
    <source>
        <dbReference type="ARBA" id="ARBA00022729"/>
    </source>
</evidence>
<dbReference type="EMBL" id="FPAG01000013">
    <property type="protein sequence ID" value="SFT17186.1"/>
    <property type="molecule type" value="Genomic_DNA"/>
</dbReference>
<keyword evidence="2" id="KW-1015">Disulfide bond</keyword>
<evidence type="ECO:0000256" key="3">
    <source>
        <dbReference type="SAM" id="Phobius"/>
    </source>
</evidence>
<keyword evidence="3" id="KW-0472">Membrane</keyword>
<evidence type="ECO:0000259" key="4">
    <source>
        <dbReference type="SMART" id="SM00560"/>
    </source>
</evidence>
<dbReference type="GO" id="GO:0004553">
    <property type="term" value="F:hydrolase activity, hydrolyzing O-glycosyl compounds"/>
    <property type="evidence" value="ECO:0007669"/>
    <property type="project" value="UniProtKB-ARBA"/>
</dbReference>
<accession>A0A1I6VU12</accession>
<dbReference type="GO" id="GO:0006355">
    <property type="term" value="P:regulation of DNA-templated transcription"/>
    <property type="evidence" value="ECO:0007669"/>
    <property type="project" value="TreeGrafter"/>
</dbReference>
<proteinExistence type="predicted"/>
<keyword evidence="3" id="KW-1133">Transmembrane helix</keyword>
<keyword evidence="1" id="KW-0732">Signal</keyword>
<gene>
    <name evidence="5" type="ORF">SAMN04487906_3372</name>
</gene>
<keyword evidence="3" id="KW-0812">Transmembrane</keyword>
<dbReference type="Gene3D" id="2.60.120.200">
    <property type="match status" value="1"/>
</dbReference>
<dbReference type="InterPro" id="IPR006558">
    <property type="entry name" value="LamG-like"/>
</dbReference>
<dbReference type="GO" id="GO:0030246">
    <property type="term" value="F:carbohydrate binding"/>
    <property type="evidence" value="ECO:0007669"/>
    <property type="project" value="UniProtKB-KW"/>
</dbReference>
<evidence type="ECO:0000313" key="5">
    <source>
        <dbReference type="EMBL" id="SFT17186.1"/>
    </source>
</evidence>
<evidence type="ECO:0000256" key="2">
    <source>
        <dbReference type="ARBA" id="ARBA00023157"/>
    </source>
</evidence>
<keyword evidence="5" id="KW-0430">Lectin</keyword>
<dbReference type="AlphaFoldDB" id="A0A1I6VU12"/>
<dbReference type="Pfam" id="PF13385">
    <property type="entry name" value="Laminin_G_3"/>
    <property type="match status" value="1"/>
</dbReference>
<sequence>MESLNIKHLCFLIMLCSLQVCLAQRDKELHISIVPDSTSLPANISVIKLTDASPLAVDNSPDYAIDLSAVDTTYWNLDRLDSLIFKKGVLPRALIKSDYNFYNNYIDHLNSIRQHKVDVSINGEPLVKTSWKSLKLTTTGVFSTVSTTLSPQKRGFWFSPDIFNFNAYNSEKPKVFNAYKYSLDEKLIFYLPFKEDIANEVRQDQVATNRDIQFVKDDVKGQVAYFNGTTSYVDFRSDNEADLKEITVTAWINPSDVNNSHSIIGKGEVFSAKIYEGRLQFTTPGIKDHQTSKKLVEPDQWSHVAFVYVPNSKIYFYLNGELVYETNASTIEHSDHSILIGSNLWGQNFEGLMSEFSLWTRALSDDEINEVYTNGLVLKEDTAISSKLIWFLLIVVAVLTLIWFLRRRNPVVNDRIPAVIQTKVDSHGTTDVVYNIQLLGGFKIFNKEREDITHKFSPKRKELLLLLILFSLKEGGITSKKMGELLWPSFSPSSVKNNRSTQIKEIRKVLDEYAMDISIVYEDKKWKIRLGEGIHMDVKSLNEYISFLFKTKKSELPLDRLVSVVNIVDSGPLLPNIEMEWIDDFKSRYDNSILEILTPYLDQYKSSIAEELLFDLCNAVLVIDPLHESAVKTKIELLIKQGKHMSAKKVAENFMRLYLSFYKEEYTSNLI</sequence>
<feature type="domain" description="LamG-like jellyroll fold" evidence="4">
    <location>
        <begin position="244"/>
        <end position="366"/>
    </location>
</feature>
<protein>
    <submittedName>
        <fullName evidence="5">Concanavalin A-like lectin/glucanases superfamily protein</fullName>
    </submittedName>
</protein>
<dbReference type="InterPro" id="IPR013320">
    <property type="entry name" value="ConA-like_dom_sf"/>
</dbReference>
<dbReference type="RefSeq" id="WP_074980287.1">
    <property type="nucleotide sequence ID" value="NZ_FPAG01000013.1"/>
</dbReference>
<feature type="transmembrane region" description="Helical" evidence="3">
    <location>
        <begin position="388"/>
        <end position="405"/>
    </location>
</feature>
<evidence type="ECO:0000313" key="6">
    <source>
        <dbReference type="Proteomes" id="UP000183209"/>
    </source>
</evidence>
<dbReference type="SMART" id="SM00560">
    <property type="entry name" value="LamGL"/>
    <property type="match status" value="1"/>
</dbReference>
<dbReference type="GO" id="GO:0003677">
    <property type="term" value="F:DNA binding"/>
    <property type="evidence" value="ECO:0007669"/>
    <property type="project" value="TreeGrafter"/>
</dbReference>
<dbReference type="GO" id="GO:0005975">
    <property type="term" value="P:carbohydrate metabolic process"/>
    <property type="evidence" value="ECO:0007669"/>
    <property type="project" value="UniProtKB-ARBA"/>
</dbReference>
<organism evidence="5 6">
    <name type="scientific">Zhouia amylolytica</name>
    <dbReference type="NCBI Taxonomy" id="376730"/>
    <lineage>
        <taxon>Bacteria</taxon>
        <taxon>Pseudomonadati</taxon>
        <taxon>Bacteroidota</taxon>
        <taxon>Flavobacteriia</taxon>
        <taxon>Flavobacteriales</taxon>
        <taxon>Flavobacteriaceae</taxon>
        <taxon>Zhouia</taxon>
    </lineage>
</organism>
<dbReference type="PANTHER" id="PTHR35807">
    <property type="entry name" value="TRANSCRIPTIONAL REGULATOR REDD-RELATED"/>
    <property type="match status" value="1"/>
</dbReference>
<reference evidence="5 6" key="1">
    <citation type="submission" date="2016-10" db="EMBL/GenBank/DDBJ databases">
        <authorList>
            <person name="de Groot N.N."/>
        </authorList>
    </citation>
    <scope>NUCLEOTIDE SEQUENCE [LARGE SCALE GENOMIC DNA]</scope>
    <source>
        <strain evidence="5 6">CGMCC 1.6114</strain>
    </source>
</reference>
<dbReference type="InterPro" id="IPR051677">
    <property type="entry name" value="AfsR-DnrI-RedD_regulator"/>
</dbReference>
<name>A0A1I6VU12_9FLAO</name>
<dbReference type="Proteomes" id="UP000183209">
    <property type="component" value="Unassembled WGS sequence"/>
</dbReference>
<dbReference type="SUPFAM" id="SSF49899">
    <property type="entry name" value="Concanavalin A-like lectins/glucanases"/>
    <property type="match status" value="1"/>
</dbReference>